<evidence type="ECO:0000313" key="2">
    <source>
        <dbReference type="EMBL" id="SBQ45306.1"/>
    </source>
</evidence>
<dbReference type="InterPro" id="IPR009057">
    <property type="entry name" value="Homeodomain-like_sf"/>
</dbReference>
<evidence type="ECO:0000259" key="1">
    <source>
        <dbReference type="Pfam" id="PF09607"/>
    </source>
</evidence>
<dbReference type="InterPro" id="IPR018586">
    <property type="entry name" value="Brinker_DNA-bd"/>
</dbReference>
<feature type="non-terminal residue" evidence="2">
    <location>
        <position position="104"/>
    </location>
</feature>
<gene>
    <name evidence="2" type="primary">Nfu_g_1_024854</name>
</gene>
<feature type="non-terminal residue" evidence="2">
    <location>
        <position position="1"/>
    </location>
</feature>
<proteinExistence type="predicted"/>
<accession>A0A1A8EFR3</accession>
<sequence length="104" mass="12576">YEAQFKLHAIRYAEKHGNRAAAREFSINESMVHKWRKLENELRQVKKTQLCFRRHKARWPELEDRLEQWVNKQRTAGRSVSTPLRCFTGTFYNPVRLLYVLNTK</sequence>
<dbReference type="Pfam" id="PF09607">
    <property type="entry name" value="BrkDBD"/>
    <property type="match status" value="1"/>
</dbReference>
<organism evidence="2">
    <name type="scientific">Nothobranchius kadleci</name>
    <name type="common">African annual killifish</name>
    <dbReference type="NCBI Taxonomy" id="1051664"/>
    <lineage>
        <taxon>Eukaryota</taxon>
        <taxon>Metazoa</taxon>
        <taxon>Chordata</taxon>
        <taxon>Craniata</taxon>
        <taxon>Vertebrata</taxon>
        <taxon>Euteleostomi</taxon>
        <taxon>Actinopterygii</taxon>
        <taxon>Neopterygii</taxon>
        <taxon>Teleostei</taxon>
        <taxon>Neoteleostei</taxon>
        <taxon>Acanthomorphata</taxon>
        <taxon>Ovalentaria</taxon>
        <taxon>Atherinomorphae</taxon>
        <taxon>Cyprinodontiformes</taxon>
        <taxon>Nothobranchiidae</taxon>
        <taxon>Nothobranchius</taxon>
    </lineage>
</organism>
<reference evidence="2" key="2">
    <citation type="submission" date="2016-06" db="EMBL/GenBank/DDBJ databases">
        <title>The genome of a short-lived fish provides insights into sex chromosome evolution and the genetic control of aging.</title>
        <authorList>
            <person name="Reichwald K."/>
            <person name="Felder M."/>
            <person name="Petzold A."/>
            <person name="Koch P."/>
            <person name="Groth M."/>
            <person name="Platzer M."/>
        </authorList>
    </citation>
    <scope>NUCLEOTIDE SEQUENCE</scope>
    <source>
        <tissue evidence="2">Brain</tissue>
    </source>
</reference>
<dbReference type="SUPFAM" id="SSF46689">
    <property type="entry name" value="Homeodomain-like"/>
    <property type="match status" value="1"/>
</dbReference>
<reference evidence="2" key="1">
    <citation type="submission" date="2016-05" db="EMBL/GenBank/DDBJ databases">
        <authorList>
            <person name="Lavstsen T."/>
            <person name="Jespersen J.S."/>
        </authorList>
    </citation>
    <scope>NUCLEOTIDE SEQUENCE</scope>
    <source>
        <tissue evidence="2">Brain</tissue>
    </source>
</reference>
<dbReference type="Gene3D" id="1.10.10.60">
    <property type="entry name" value="Homeodomain-like"/>
    <property type="match status" value="1"/>
</dbReference>
<feature type="domain" description="Brinker DNA-binding" evidence="1">
    <location>
        <begin position="1"/>
        <end position="44"/>
    </location>
</feature>
<dbReference type="AlphaFoldDB" id="A0A1A8EFR3"/>
<protein>
    <recommendedName>
        <fullName evidence="1">Brinker DNA-binding domain-containing protein</fullName>
    </recommendedName>
</protein>
<dbReference type="EMBL" id="HAEA01016825">
    <property type="protein sequence ID" value="SBQ45306.1"/>
    <property type="molecule type" value="Transcribed_RNA"/>
</dbReference>
<name>A0A1A8EFR3_NOTKA</name>